<evidence type="ECO:0000256" key="1">
    <source>
        <dbReference type="SAM" id="Phobius"/>
    </source>
</evidence>
<dbReference type="SMART" id="SM00014">
    <property type="entry name" value="acidPPc"/>
    <property type="match status" value="1"/>
</dbReference>
<accession>I0WH72</accession>
<keyword evidence="1" id="KW-0812">Transmembrane</keyword>
<dbReference type="AlphaFoldDB" id="I0WH72"/>
<dbReference type="EMBL" id="AJJU01000004">
    <property type="protein sequence ID" value="EID75738.1"/>
    <property type="molecule type" value="Genomic_DNA"/>
</dbReference>
<dbReference type="STRING" id="946077.W5A_05968"/>
<organism evidence="3 4">
    <name type="scientific">Imtechella halotolerans K1</name>
    <dbReference type="NCBI Taxonomy" id="946077"/>
    <lineage>
        <taxon>Bacteria</taxon>
        <taxon>Pseudomonadati</taxon>
        <taxon>Bacteroidota</taxon>
        <taxon>Flavobacteriia</taxon>
        <taxon>Flavobacteriales</taxon>
        <taxon>Flavobacteriaceae</taxon>
        <taxon>Imtechella</taxon>
    </lineage>
</organism>
<keyword evidence="1" id="KW-1133">Transmembrane helix</keyword>
<keyword evidence="4" id="KW-1185">Reference proteome</keyword>
<gene>
    <name evidence="3" type="ORF">W5A_05968</name>
</gene>
<dbReference type="PANTHER" id="PTHR14969">
    <property type="entry name" value="SPHINGOSINE-1-PHOSPHATE PHOSPHOHYDROLASE"/>
    <property type="match status" value="1"/>
</dbReference>
<dbReference type="eggNOG" id="COG0671">
    <property type="taxonomic scope" value="Bacteria"/>
</dbReference>
<feature type="transmembrane region" description="Helical" evidence="1">
    <location>
        <begin position="133"/>
        <end position="153"/>
    </location>
</feature>
<evidence type="ECO:0000313" key="4">
    <source>
        <dbReference type="Proteomes" id="UP000005938"/>
    </source>
</evidence>
<feature type="transmembrane region" description="Helical" evidence="1">
    <location>
        <begin position="34"/>
        <end position="53"/>
    </location>
</feature>
<proteinExistence type="predicted"/>
<dbReference type="OrthoDB" id="9789113at2"/>
<feature type="domain" description="Phosphatidic acid phosphatase type 2/haloperoxidase" evidence="2">
    <location>
        <begin position="62"/>
        <end position="174"/>
    </location>
</feature>
<reference evidence="3 4" key="1">
    <citation type="journal article" date="2012" name="J. Bacteriol.">
        <title>Genome Sequence of the Halotolerant Bacterium Imtechella halotolerans K1T.</title>
        <authorList>
            <person name="Kumar S."/>
            <person name="Vikram S."/>
            <person name="Subramanian S."/>
            <person name="Raghava G.P."/>
            <person name="Pinnaka A.K."/>
        </authorList>
    </citation>
    <scope>NUCLEOTIDE SEQUENCE [LARGE SCALE GENOMIC DNA]</scope>
    <source>
        <strain evidence="3 4">K1</strain>
    </source>
</reference>
<evidence type="ECO:0000313" key="3">
    <source>
        <dbReference type="EMBL" id="EID75738.1"/>
    </source>
</evidence>
<dbReference type="RefSeq" id="WP_008238434.1">
    <property type="nucleotide sequence ID" value="NZ_AJJU01000004.1"/>
</dbReference>
<feature type="transmembrane region" description="Helical" evidence="1">
    <location>
        <begin position="60"/>
        <end position="77"/>
    </location>
</feature>
<dbReference type="PANTHER" id="PTHR14969:SF13">
    <property type="entry name" value="AT30094P"/>
    <property type="match status" value="1"/>
</dbReference>
<dbReference type="Gene3D" id="1.20.144.10">
    <property type="entry name" value="Phosphatidic acid phosphatase type 2/haloperoxidase"/>
    <property type="match status" value="1"/>
</dbReference>
<dbReference type="Pfam" id="PF01569">
    <property type="entry name" value="PAP2"/>
    <property type="match status" value="1"/>
</dbReference>
<sequence length="187" mass="21672">MLEWIQVLDQKGIIYLNNLGTPAQDIFWSNATKITLWIPLYIYFGYLIFKFYSKSEAVRIANTIFLALATTLLFTDVTKEFVVRDRPINDVTIGGMLRLIIQPTDYSFFSGHACNGFTIATLMYLFLRTKTKYAWMVFLWAILFSYSRLYLGVHYPSDVLVGAVVGVVIAYGFYRLHDIYIEYMKGK</sequence>
<protein>
    <submittedName>
        <fullName evidence="3">PAP2 superfamily protein</fullName>
    </submittedName>
</protein>
<dbReference type="Proteomes" id="UP000005938">
    <property type="component" value="Unassembled WGS sequence"/>
</dbReference>
<feature type="transmembrane region" description="Helical" evidence="1">
    <location>
        <begin position="106"/>
        <end position="126"/>
    </location>
</feature>
<keyword evidence="1" id="KW-0472">Membrane</keyword>
<evidence type="ECO:0000259" key="2">
    <source>
        <dbReference type="SMART" id="SM00014"/>
    </source>
</evidence>
<comment type="caution">
    <text evidence="3">The sequence shown here is derived from an EMBL/GenBank/DDBJ whole genome shotgun (WGS) entry which is preliminary data.</text>
</comment>
<name>I0WH72_9FLAO</name>
<feature type="transmembrane region" description="Helical" evidence="1">
    <location>
        <begin position="159"/>
        <end position="177"/>
    </location>
</feature>
<dbReference type="InterPro" id="IPR000326">
    <property type="entry name" value="PAP2/HPO"/>
</dbReference>
<dbReference type="InterPro" id="IPR036938">
    <property type="entry name" value="PAP2/HPO_sf"/>
</dbReference>
<dbReference type="SUPFAM" id="SSF48317">
    <property type="entry name" value="Acid phosphatase/Vanadium-dependent haloperoxidase"/>
    <property type="match status" value="1"/>
</dbReference>